<keyword evidence="1" id="KW-0732">Signal</keyword>
<dbReference type="SUPFAM" id="SSF56935">
    <property type="entry name" value="Porins"/>
    <property type="match status" value="1"/>
</dbReference>
<evidence type="ECO:0000313" key="2">
    <source>
        <dbReference type="EMBL" id="XBM01194.1"/>
    </source>
</evidence>
<reference evidence="2" key="1">
    <citation type="submission" date="2024-05" db="EMBL/GenBank/DDBJ databases">
        <authorList>
            <person name="Yang L."/>
            <person name="Pan L."/>
        </authorList>
    </citation>
    <scope>NUCLEOTIDE SEQUENCE</scope>
    <source>
        <strain evidence="2">FCG-7</strain>
    </source>
</reference>
<name>A0AAU7FBH2_9NEIS</name>
<dbReference type="EMBL" id="CP157355">
    <property type="protein sequence ID" value="XBM01194.1"/>
    <property type="molecule type" value="Genomic_DNA"/>
</dbReference>
<dbReference type="AlphaFoldDB" id="A0AAU7FBH2"/>
<evidence type="ECO:0000256" key="1">
    <source>
        <dbReference type="SAM" id="SignalP"/>
    </source>
</evidence>
<sequence>MTAAAPRSPSVTQLGTRLGTGLAMLAALLSPAAAQADDLDALSLADQTPQTEVEQQSWQFFTEGMLGYINRKEGQSDIHPSRISLDLSVDYRFNAQWRGVLANRLDLNRVDLKDGQGSQHEQINTLKEAYLSWQIQPDWLLDAGRINQRNGMAYAYNPSDFFKAGALRSVVSIAPASLRENRLGSAMLRTQYLWEGGSLSALYAPRVGDGIGDGTSNIAQGADSGSFALDLASSNPADRWQLAWSQRWFDGFSPQLILFKEAGSAPRLGLNASWLASDALSLYAEYSGARSRSLAQKARQIGGDERFYSRLSSGATYTFPVNLSLTLEYQYNQAALDKTGWQALGQQGAAYGRYRSLATREQDNPTRHNLFMLASWNNALMRNLDLSLMLRRDLVDHSTLHWLEARYHFKCADLALQWQSQQGSAISQYGAAAERNSVQALIKYYF</sequence>
<dbReference type="RefSeq" id="WP_348945500.1">
    <property type="nucleotide sequence ID" value="NZ_CP157355.1"/>
</dbReference>
<accession>A0AAU7FBH2</accession>
<feature type="chain" id="PRO_5043447952" evidence="1">
    <location>
        <begin position="37"/>
        <end position="446"/>
    </location>
</feature>
<gene>
    <name evidence="2" type="ORF">ABHF33_02595</name>
</gene>
<organism evidence="2">
    <name type="scientific">Chitinibacter mangrovi</name>
    <dbReference type="NCBI Taxonomy" id="3153927"/>
    <lineage>
        <taxon>Bacteria</taxon>
        <taxon>Pseudomonadati</taxon>
        <taxon>Pseudomonadota</taxon>
        <taxon>Betaproteobacteria</taxon>
        <taxon>Neisseriales</taxon>
        <taxon>Chitinibacteraceae</taxon>
        <taxon>Chitinibacter</taxon>
    </lineage>
</organism>
<protein>
    <submittedName>
        <fullName evidence="2">Uncharacterized protein</fullName>
    </submittedName>
</protein>
<feature type="signal peptide" evidence="1">
    <location>
        <begin position="1"/>
        <end position="36"/>
    </location>
</feature>
<dbReference type="KEGG" id="cmav:ABHF33_02595"/>
<proteinExistence type="predicted"/>